<proteinExistence type="predicted"/>
<organism evidence="4 5">
    <name type="scientific">Polychaeton citri CBS 116435</name>
    <dbReference type="NCBI Taxonomy" id="1314669"/>
    <lineage>
        <taxon>Eukaryota</taxon>
        <taxon>Fungi</taxon>
        <taxon>Dikarya</taxon>
        <taxon>Ascomycota</taxon>
        <taxon>Pezizomycotina</taxon>
        <taxon>Dothideomycetes</taxon>
        <taxon>Dothideomycetidae</taxon>
        <taxon>Capnodiales</taxon>
        <taxon>Capnodiaceae</taxon>
        <taxon>Polychaeton</taxon>
    </lineage>
</organism>
<dbReference type="GO" id="GO:0051082">
    <property type="term" value="F:unfolded protein binding"/>
    <property type="evidence" value="ECO:0007669"/>
    <property type="project" value="TreeGrafter"/>
</dbReference>
<accession>A0A9P4QE15</accession>
<feature type="region of interest" description="Disordered" evidence="3">
    <location>
        <begin position="115"/>
        <end position="185"/>
    </location>
</feature>
<dbReference type="GO" id="GO:0070072">
    <property type="term" value="P:vacuolar proton-transporting V-type ATPase complex assembly"/>
    <property type="evidence" value="ECO:0007669"/>
    <property type="project" value="InterPro"/>
</dbReference>
<dbReference type="EMBL" id="MU003770">
    <property type="protein sequence ID" value="KAF2724704.1"/>
    <property type="molecule type" value="Genomic_DNA"/>
</dbReference>
<dbReference type="Pfam" id="PF21730">
    <property type="entry name" value="Vma22_CCDC115"/>
    <property type="match status" value="1"/>
</dbReference>
<dbReference type="PANTHER" id="PTHR31996:SF2">
    <property type="entry name" value="COILED-COIL DOMAIN-CONTAINING PROTEIN 115"/>
    <property type="match status" value="1"/>
</dbReference>
<dbReference type="InterPro" id="IPR040357">
    <property type="entry name" value="Vma22/CCDC115"/>
</dbReference>
<gene>
    <name evidence="4" type="ORF">K431DRAFT_281651</name>
</gene>
<evidence type="ECO:0000256" key="2">
    <source>
        <dbReference type="SAM" id="Coils"/>
    </source>
</evidence>
<evidence type="ECO:0000313" key="4">
    <source>
        <dbReference type="EMBL" id="KAF2724704.1"/>
    </source>
</evidence>
<protein>
    <recommendedName>
        <fullName evidence="1">Vacuolar ATPase assembly protein VMA22</fullName>
    </recommendedName>
</protein>
<feature type="coiled-coil region" evidence="2">
    <location>
        <begin position="214"/>
        <end position="241"/>
    </location>
</feature>
<evidence type="ECO:0000256" key="1">
    <source>
        <dbReference type="ARBA" id="ARBA00093634"/>
    </source>
</evidence>
<evidence type="ECO:0000256" key="3">
    <source>
        <dbReference type="SAM" id="MobiDB-lite"/>
    </source>
</evidence>
<keyword evidence="5" id="KW-1185">Reference proteome</keyword>
<reference evidence="4" key="1">
    <citation type="journal article" date="2020" name="Stud. Mycol.">
        <title>101 Dothideomycetes genomes: a test case for predicting lifestyles and emergence of pathogens.</title>
        <authorList>
            <person name="Haridas S."/>
            <person name="Albert R."/>
            <person name="Binder M."/>
            <person name="Bloem J."/>
            <person name="Labutti K."/>
            <person name="Salamov A."/>
            <person name="Andreopoulos B."/>
            <person name="Baker S."/>
            <person name="Barry K."/>
            <person name="Bills G."/>
            <person name="Bluhm B."/>
            <person name="Cannon C."/>
            <person name="Castanera R."/>
            <person name="Culley D."/>
            <person name="Daum C."/>
            <person name="Ezra D."/>
            <person name="Gonzalez J."/>
            <person name="Henrissat B."/>
            <person name="Kuo A."/>
            <person name="Liang C."/>
            <person name="Lipzen A."/>
            <person name="Lutzoni F."/>
            <person name="Magnuson J."/>
            <person name="Mondo S."/>
            <person name="Nolan M."/>
            <person name="Ohm R."/>
            <person name="Pangilinan J."/>
            <person name="Park H.-J."/>
            <person name="Ramirez L."/>
            <person name="Alfaro M."/>
            <person name="Sun H."/>
            <person name="Tritt A."/>
            <person name="Yoshinaga Y."/>
            <person name="Zwiers L.-H."/>
            <person name="Turgeon B."/>
            <person name="Goodwin S."/>
            <person name="Spatafora J."/>
            <person name="Crous P."/>
            <person name="Grigoriev I."/>
        </authorList>
    </citation>
    <scope>NUCLEOTIDE SEQUENCE</scope>
    <source>
        <strain evidence="4">CBS 116435</strain>
    </source>
</reference>
<dbReference type="GO" id="GO:1990871">
    <property type="term" value="C:Vma12-Vma22 assembly complex"/>
    <property type="evidence" value="ECO:0007669"/>
    <property type="project" value="TreeGrafter"/>
</dbReference>
<sequence>MATKEASDRPTEHATLLTASDLNVLNEKLDQLWASYLNFLDTYQKAQNDVSKHFSSGFLSLAQANFKAPSAGRGVRYGQDYFDGRMKAGRLASIAATESDQQMYPSTEVCIKLDDKPLSSDTEPAAATASSGDHTDGKEGSPPRQQPSPPVTPSDEKKKTDLSGLTLDESKEAEHAPNSVPKDPMKWFGILVPPELRRSQGSFIAALGDPVSGAANAARGMREVEAEIRKLRKAIRKAEREVDACA</sequence>
<dbReference type="Proteomes" id="UP000799441">
    <property type="component" value="Unassembled WGS sequence"/>
</dbReference>
<comment type="caution">
    <text evidence="4">The sequence shown here is derived from an EMBL/GenBank/DDBJ whole genome shotgun (WGS) entry which is preliminary data.</text>
</comment>
<dbReference type="PANTHER" id="PTHR31996">
    <property type="entry name" value="COILED-COIL DOMAIN-CONTAINING PROTEIN 115"/>
    <property type="match status" value="1"/>
</dbReference>
<dbReference type="OrthoDB" id="408631at2759"/>
<keyword evidence="2" id="KW-0175">Coiled coil</keyword>
<evidence type="ECO:0000313" key="5">
    <source>
        <dbReference type="Proteomes" id="UP000799441"/>
    </source>
</evidence>
<name>A0A9P4QE15_9PEZI</name>
<dbReference type="AlphaFoldDB" id="A0A9P4QE15"/>